<feature type="chain" id="PRO_5043427709" description="Lipocalin-like domain-containing protein" evidence="1">
    <location>
        <begin position="21"/>
        <end position="116"/>
    </location>
</feature>
<feature type="signal peptide" evidence="1">
    <location>
        <begin position="1"/>
        <end position="20"/>
    </location>
</feature>
<evidence type="ECO:0000256" key="1">
    <source>
        <dbReference type="SAM" id="SignalP"/>
    </source>
</evidence>
<gene>
    <name evidence="2" type="ORF">GCM10025791_29610</name>
</gene>
<dbReference type="Proteomes" id="UP001409585">
    <property type="component" value="Unassembled WGS sequence"/>
</dbReference>
<organism evidence="2 3">
    <name type="scientific">Halioxenophilus aromaticivorans</name>
    <dbReference type="NCBI Taxonomy" id="1306992"/>
    <lineage>
        <taxon>Bacteria</taxon>
        <taxon>Pseudomonadati</taxon>
        <taxon>Pseudomonadota</taxon>
        <taxon>Gammaproteobacteria</taxon>
        <taxon>Alteromonadales</taxon>
        <taxon>Alteromonadaceae</taxon>
        <taxon>Halioxenophilus</taxon>
    </lineage>
</organism>
<accession>A0AAV3U515</accession>
<keyword evidence="1" id="KW-0732">Signal</keyword>
<evidence type="ECO:0000313" key="2">
    <source>
        <dbReference type="EMBL" id="GAA4947852.1"/>
    </source>
</evidence>
<proteinExistence type="predicted"/>
<sequence length="116" mass="12325">MTLTALLALIIATSINSVTASPATSFAGLKKLVGTWKVEGDDSGFHIAYELTANETVLIESWVSNGKKHFLTVYHMDNDRLIASPDVQLSDEPGQRRPGLGSLALICSAGAATTHQ</sequence>
<keyword evidence="3" id="KW-1185">Reference proteome</keyword>
<dbReference type="AlphaFoldDB" id="A0AAV3U515"/>
<dbReference type="EMBL" id="BAABLX010000027">
    <property type="protein sequence ID" value="GAA4947852.1"/>
    <property type="molecule type" value="Genomic_DNA"/>
</dbReference>
<reference evidence="3" key="1">
    <citation type="journal article" date="2019" name="Int. J. Syst. Evol. Microbiol.">
        <title>The Global Catalogue of Microorganisms (GCM) 10K type strain sequencing project: providing services to taxonomists for standard genome sequencing and annotation.</title>
        <authorList>
            <consortium name="The Broad Institute Genomics Platform"/>
            <consortium name="The Broad Institute Genome Sequencing Center for Infectious Disease"/>
            <person name="Wu L."/>
            <person name="Ma J."/>
        </authorList>
    </citation>
    <scope>NUCLEOTIDE SEQUENCE [LARGE SCALE GENOMIC DNA]</scope>
    <source>
        <strain evidence="3">JCM 19134</strain>
    </source>
</reference>
<protein>
    <recommendedName>
        <fullName evidence="4">Lipocalin-like domain-containing protein</fullName>
    </recommendedName>
</protein>
<comment type="caution">
    <text evidence="2">The sequence shown here is derived from an EMBL/GenBank/DDBJ whole genome shotgun (WGS) entry which is preliminary data.</text>
</comment>
<name>A0AAV3U515_9ALTE</name>
<evidence type="ECO:0000313" key="3">
    <source>
        <dbReference type="Proteomes" id="UP001409585"/>
    </source>
</evidence>
<evidence type="ECO:0008006" key="4">
    <source>
        <dbReference type="Google" id="ProtNLM"/>
    </source>
</evidence>
<dbReference type="RefSeq" id="WP_345423827.1">
    <property type="nucleotide sequence ID" value="NZ_AP031496.1"/>
</dbReference>